<feature type="signal peptide" evidence="2">
    <location>
        <begin position="1"/>
        <end position="23"/>
    </location>
</feature>
<sequence length="933" mass="104159">MRQLFSLLFRLSFFFFFSSLASAADYHEQLNLRPLPQSALLASFNFRSNISVSDFEKGNFRFFPRSLGQILQHAGTHELHLRFSLGRWDAETWGARPWNGAREGGTGVELWAWLEADTNEEADRKWLILTNALSGLFCASLNFIDSTRTTRPVMSFHPEGHHLSLANTQLLYGTLPHEVVCTENLTPFLKLLPCKGKTGIASLLDGHKLFDSSWQSMAIDIRPLCRRRGDCVLQIEQTIDMVLDVDRSKRPRHNPIPRPPPADQLPCDTSKPYHSHDTCFPLDHTTNQDWTLSQIFGRPMKGTCPLTDSKVSPVCIQIPHSRPVYTSEGTKEKKNPDRISRCFQPDPSADFDMALAAPADPSDPEILGPATPLLYAERSFTGYGQERGGVQTILRNPSPHKEVEFIYMETLPWFMRIYLHTMETRIAGESHPDKSLVEQVYYRPAVDRARGTQLEVRMRVPPASTVLLTYDFEKSILRYTEYPPDANRGFDVPAAVITILESPKGGKDAARQAAAYTLRTTSLLCSLPTPDFSMPYNVIIFTSTAIALAFGGIFNMLVRRMVAADEGPEPGLKVLIGKLKSRLGGLKGSVYKIRCRVAEPGTSITPPESEPQRPASTKQHARRGTPEPSQPVSSRVEHEDENDDLSPSDSDSDSDSSADPSDSDAVDFTPSTCIFCNHESDSLEANFAHMHQTHSFLIPFQSSLAVDLQTILWFLHMVIFSYRECVCCGKRRRTVEAVQQHMISMGHCRFDVSEETKVFYDPDLLAAQTAHTATRADENTLRLPSGKVLTRRPERMGDGATASRSSRERLLAGPSTLPAGDVSDSPDANNNTNSNPSSSTLSSDSTSIQALTKKDRRTQALTTQLSKLRVGDQTALIHLSAPEQRAVLAAHKREVDKARRAERRQRRKLDDVGNKTAVHTKYYKQEVPVYMGG</sequence>
<dbReference type="EMBL" id="JAZGSY010000114">
    <property type="protein sequence ID" value="KAL1840411.1"/>
    <property type="molecule type" value="Genomic_DNA"/>
</dbReference>
<keyword evidence="2" id="KW-0732">Signal</keyword>
<feature type="region of interest" description="Disordered" evidence="1">
    <location>
        <begin position="249"/>
        <end position="268"/>
    </location>
</feature>
<evidence type="ECO:0000259" key="3">
    <source>
        <dbReference type="Pfam" id="PF12756"/>
    </source>
</evidence>
<feature type="compositionally biased region" description="Acidic residues" evidence="1">
    <location>
        <begin position="639"/>
        <end position="665"/>
    </location>
</feature>
<organism evidence="4 5">
    <name type="scientific">Humicola insolens</name>
    <name type="common">Soft-rot fungus</name>
    <dbReference type="NCBI Taxonomy" id="85995"/>
    <lineage>
        <taxon>Eukaryota</taxon>
        <taxon>Fungi</taxon>
        <taxon>Dikarya</taxon>
        <taxon>Ascomycota</taxon>
        <taxon>Pezizomycotina</taxon>
        <taxon>Sordariomycetes</taxon>
        <taxon>Sordariomycetidae</taxon>
        <taxon>Sordariales</taxon>
        <taxon>Chaetomiaceae</taxon>
        <taxon>Mycothermus</taxon>
    </lineage>
</organism>
<evidence type="ECO:0000256" key="1">
    <source>
        <dbReference type="SAM" id="MobiDB-lite"/>
    </source>
</evidence>
<proteinExistence type="predicted"/>
<accession>A0ABR3VF84</accession>
<reference evidence="4 5" key="1">
    <citation type="journal article" date="2024" name="Commun. Biol.">
        <title>Comparative genomic analysis of thermophilic fungi reveals convergent evolutionary adaptations and gene losses.</title>
        <authorList>
            <person name="Steindorff A.S."/>
            <person name="Aguilar-Pontes M.V."/>
            <person name="Robinson A.J."/>
            <person name="Andreopoulos B."/>
            <person name="LaButti K."/>
            <person name="Kuo A."/>
            <person name="Mondo S."/>
            <person name="Riley R."/>
            <person name="Otillar R."/>
            <person name="Haridas S."/>
            <person name="Lipzen A."/>
            <person name="Grimwood J."/>
            <person name="Schmutz J."/>
            <person name="Clum A."/>
            <person name="Reid I.D."/>
            <person name="Moisan M.C."/>
            <person name="Butler G."/>
            <person name="Nguyen T.T.M."/>
            <person name="Dewar K."/>
            <person name="Conant G."/>
            <person name="Drula E."/>
            <person name="Henrissat B."/>
            <person name="Hansel C."/>
            <person name="Singer S."/>
            <person name="Hutchinson M.I."/>
            <person name="de Vries R.P."/>
            <person name="Natvig D.O."/>
            <person name="Powell A.J."/>
            <person name="Tsang A."/>
            <person name="Grigoriev I.V."/>
        </authorList>
    </citation>
    <scope>NUCLEOTIDE SEQUENCE [LARGE SCALE GENOMIC DNA]</scope>
    <source>
        <strain evidence="4 5">CBS 620.91</strain>
    </source>
</reference>
<feature type="chain" id="PRO_5045598682" description="ZN622/Rei1/Reh1 zinc finger C2H2-type domain-containing protein" evidence="2">
    <location>
        <begin position="24"/>
        <end position="933"/>
    </location>
</feature>
<feature type="region of interest" description="Disordered" evidence="1">
    <location>
        <begin position="600"/>
        <end position="665"/>
    </location>
</feature>
<gene>
    <name evidence="4" type="ORF">VTJ49DRAFT_485</name>
</gene>
<feature type="compositionally biased region" description="Low complexity" evidence="1">
    <location>
        <begin position="823"/>
        <end position="847"/>
    </location>
</feature>
<keyword evidence="5" id="KW-1185">Reference proteome</keyword>
<dbReference type="InterPro" id="IPR007245">
    <property type="entry name" value="PIG-T"/>
</dbReference>
<dbReference type="Pfam" id="PF12756">
    <property type="entry name" value="zf-C2H2_2"/>
    <property type="match status" value="1"/>
</dbReference>
<dbReference type="PANTHER" id="PTHR12959:SF11">
    <property type="entry name" value="GPI TRANSAMIDASE COMPONENT PIG-T"/>
    <property type="match status" value="1"/>
</dbReference>
<protein>
    <recommendedName>
        <fullName evidence="3">ZN622/Rei1/Reh1 zinc finger C2H2-type domain-containing protein</fullName>
    </recommendedName>
</protein>
<dbReference type="InterPro" id="IPR041661">
    <property type="entry name" value="ZN622/Rei1/Reh1_Znf-C2H2"/>
</dbReference>
<comment type="caution">
    <text evidence="4">The sequence shown here is derived from an EMBL/GenBank/DDBJ whole genome shotgun (WGS) entry which is preliminary data.</text>
</comment>
<name>A0ABR3VF84_HUMIN</name>
<feature type="domain" description="ZN622/Rei1/Reh1 zinc finger C2H2-type" evidence="3">
    <location>
        <begin position="673"/>
        <end position="761"/>
    </location>
</feature>
<evidence type="ECO:0000313" key="4">
    <source>
        <dbReference type="EMBL" id="KAL1840411.1"/>
    </source>
</evidence>
<evidence type="ECO:0000313" key="5">
    <source>
        <dbReference type="Proteomes" id="UP001583172"/>
    </source>
</evidence>
<dbReference type="Pfam" id="PF04113">
    <property type="entry name" value="Gpi16"/>
    <property type="match status" value="1"/>
</dbReference>
<feature type="region of interest" description="Disordered" evidence="1">
    <location>
        <begin position="771"/>
        <end position="856"/>
    </location>
</feature>
<evidence type="ECO:0000256" key="2">
    <source>
        <dbReference type="SAM" id="SignalP"/>
    </source>
</evidence>
<dbReference type="PANTHER" id="PTHR12959">
    <property type="entry name" value="GPI TRANSAMIDASE COMPONENT PIG-T-RELATED"/>
    <property type="match status" value="1"/>
</dbReference>
<dbReference type="Proteomes" id="UP001583172">
    <property type="component" value="Unassembled WGS sequence"/>
</dbReference>